<keyword evidence="7" id="KW-0131">Cell cycle</keyword>
<protein>
    <recommendedName>
        <fullName evidence="9">ATPase AAA-type core domain-containing protein</fullName>
    </recommendedName>
</protein>
<keyword evidence="11" id="KW-1185">Reference proteome</keyword>
<comment type="similarity">
    <text evidence="2">Belongs to the rad17/RAD24 family.</text>
</comment>
<keyword evidence="6" id="KW-0539">Nucleus</keyword>
<feature type="domain" description="ATPase AAA-type core" evidence="9">
    <location>
        <begin position="314"/>
        <end position="491"/>
    </location>
</feature>
<evidence type="ECO:0000313" key="10">
    <source>
        <dbReference type="EMBL" id="KAL3504157.1"/>
    </source>
</evidence>
<proteinExistence type="inferred from homology"/>
<evidence type="ECO:0000259" key="9">
    <source>
        <dbReference type="Pfam" id="PF00004"/>
    </source>
</evidence>
<sequence>MRHRELLKSPTRQTKFMEEKQKMTKTTPKKKVVNGDAKEIFSKKTPPEIMLDRPTSQSIPDLRLEAKMTAQENSRLFAGRQIHPFFSSWKTSKRNQEIIDLESTSSFERKDTSPSFKPIHVLDMVEDDAHSLDWGNWSFSDGDFPSASSRLEDESSSVYERSVNSLKFDDFSSACYPSSGSTHQSKISLDPFPIAHNEDGKVDRTDSIQAFSSCMTFNTGWQDKFVQQRSCNQPENCLWTDKFQPRKAAEICGNGEAVKFISEWLYLWHEKGSQTGKSSFHDEKIVGHGIDYFCYQSDTDSENMDEEMSLKNVLLVTGPVGSGKSAAIYACAEEQGFQVLEINASDWRNGALVKQKFGEALESHWLEYKIENTANSEKRPPSKSSPEVIEVTERSENEVVELIPLSDEEDSQLANEMPSKLICSENRVLNVQNKIKTLILFEDVEATLSEDRGFLSTIQQLAQTAKRPMILTANNYNPILPNNLDRLEVSFSAPSLKELLGLGHVVCAAEKAKINPWLMDRFIESCQGDIRKTIMNLQFWCQGQASREVDESQMIYSPLPFDLEAGHATLPKLIPWGYPSRLSEIVEEEITKALETMEERYSLVDIVVEEELNNERPYNCSEIHCEPDHIEIKKEAILSLHCSTLDEDGLLVQPDCSCEFSSSSGSPIAFSGRNVRRKRGAVISSDSEMEHLGDTTPTVSCRGFGDGNNEMTGMSSTSPSHCCATETCCHPNDQLSLLEEDQVKQNCFTCSEKAIYSHVNGVCRSLDVSGVPESSFVPETEINDQTDLLSAVVSCGLVLRKEEVDSLSKNELTNFSSDKNDMCCTPFYENQEMLGNGSDIDRAMFHREEVGDSHIEHVEGDIRGNQMLDECSRIDFAKGAKTLYRLRSHQQVDSIEEIWRRLRKCKTDLCQHVTSEQKNASQALKVASEMSNIISEADLLLSSCQLQICDTLEPSLLTCEESELCSWYDDHLHMSSIMAQHGICFYTKESVGLGSNGASLDSVDLALEMLSSSTNGMALGKLLSVDRKIMENSEMKSQMSCSSSRRKMNSCLCNIVQSVIPSKAHLALRGNAFHEYLSSLSTVSRSEARRLSEHASQRKSRRARTARHYLSSGSFALSPEDISLLSQYNCYRKLNPI</sequence>
<dbReference type="InterPro" id="IPR003959">
    <property type="entry name" value="ATPase_AAA_core"/>
</dbReference>
<evidence type="ECO:0000256" key="1">
    <source>
        <dbReference type="ARBA" id="ARBA00004123"/>
    </source>
</evidence>
<organism evidence="10 11">
    <name type="scientific">Cinchona calisaya</name>
    <dbReference type="NCBI Taxonomy" id="153742"/>
    <lineage>
        <taxon>Eukaryota</taxon>
        <taxon>Viridiplantae</taxon>
        <taxon>Streptophyta</taxon>
        <taxon>Embryophyta</taxon>
        <taxon>Tracheophyta</taxon>
        <taxon>Spermatophyta</taxon>
        <taxon>Magnoliopsida</taxon>
        <taxon>eudicotyledons</taxon>
        <taxon>Gunneridae</taxon>
        <taxon>Pentapetalae</taxon>
        <taxon>asterids</taxon>
        <taxon>lamiids</taxon>
        <taxon>Gentianales</taxon>
        <taxon>Rubiaceae</taxon>
        <taxon>Cinchonoideae</taxon>
        <taxon>Cinchoneae</taxon>
        <taxon>Cinchona</taxon>
    </lineage>
</organism>
<dbReference type="GO" id="GO:0006974">
    <property type="term" value="P:DNA damage response"/>
    <property type="evidence" value="ECO:0007669"/>
    <property type="project" value="UniProtKB-KW"/>
</dbReference>
<evidence type="ECO:0000256" key="6">
    <source>
        <dbReference type="ARBA" id="ARBA00023242"/>
    </source>
</evidence>
<evidence type="ECO:0000256" key="5">
    <source>
        <dbReference type="ARBA" id="ARBA00022840"/>
    </source>
</evidence>
<dbReference type="InterPro" id="IPR027417">
    <property type="entry name" value="P-loop_NTPase"/>
</dbReference>
<evidence type="ECO:0000256" key="8">
    <source>
        <dbReference type="SAM" id="MobiDB-lite"/>
    </source>
</evidence>
<dbReference type="InterPro" id="IPR004582">
    <property type="entry name" value="Checkpoint_prot_Rad17_Rad24"/>
</dbReference>
<feature type="region of interest" description="Disordered" evidence="8">
    <location>
        <begin position="1"/>
        <end position="54"/>
    </location>
</feature>
<dbReference type="Proteomes" id="UP001630127">
    <property type="component" value="Unassembled WGS sequence"/>
</dbReference>
<feature type="compositionally biased region" description="Basic and acidic residues" evidence="8">
    <location>
        <begin position="36"/>
        <end position="46"/>
    </location>
</feature>
<dbReference type="GO" id="GO:0005524">
    <property type="term" value="F:ATP binding"/>
    <property type="evidence" value="ECO:0007669"/>
    <property type="project" value="UniProtKB-KW"/>
</dbReference>
<dbReference type="Gene3D" id="1.10.8.60">
    <property type="match status" value="1"/>
</dbReference>
<dbReference type="PANTHER" id="PTHR12172:SF1">
    <property type="entry name" value="P-LOOP CONTAINING NUCLEOSIDE TRIPHOSPHATE HYDROLASES SUPERFAMILY PROTEIN"/>
    <property type="match status" value="1"/>
</dbReference>
<evidence type="ECO:0000256" key="3">
    <source>
        <dbReference type="ARBA" id="ARBA00022741"/>
    </source>
</evidence>
<dbReference type="Gene3D" id="3.40.50.300">
    <property type="entry name" value="P-loop containing nucleotide triphosphate hydrolases"/>
    <property type="match status" value="1"/>
</dbReference>
<evidence type="ECO:0000256" key="4">
    <source>
        <dbReference type="ARBA" id="ARBA00022763"/>
    </source>
</evidence>
<gene>
    <name evidence="10" type="ORF">ACH5RR_033998</name>
</gene>
<comment type="subcellular location">
    <subcellularLocation>
        <location evidence="1">Nucleus</location>
    </subcellularLocation>
</comment>
<keyword evidence="5" id="KW-0067">ATP-binding</keyword>
<dbReference type="Pfam" id="PF00004">
    <property type="entry name" value="AAA"/>
    <property type="match status" value="1"/>
</dbReference>
<keyword evidence="3" id="KW-0547">Nucleotide-binding</keyword>
<evidence type="ECO:0000256" key="2">
    <source>
        <dbReference type="ARBA" id="ARBA00006168"/>
    </source>
</evidence>
<dbReference type="EMBL" id="JBJUIK010000014">
    <property type="protein sequence ID" value="KAL3504157.1"/>
    <property type="molecule type" value="Genomic_DNA"/>
</dbReference>
<evidence type="ECO:0000256" key="7">
    <source>
        <dbReference type="ARBA" id="ARBA00023306"/>
    </source>
</evidence>
<reference evidence="10 11" key="1">
    <citation type="submission" date="2024-11" db="EMBL/GenBank/DDBJ databases">
        <title>A near-complete genome assembly of Cinchona calisaya.</title>
        <authorList>
            <person name="Lian D.C."/>
            <person name="Zhao X.W."/>
            <person name="Wei L."/>
        </authorList>
    </citation>
    <scope>NUCLEOTIDE SEQUENCE [LARGE SCALE GENOMIC DNA]</scope>
    <source>
        <tissue evidence="10">Nenye</tissue>
    </source>
</reference>
<name>A0ABD2YCL0_9GENT</name>
<dbReference type="SUPFAM" id="SSF52540">
    <property type="entry name" value="P-loop containing nucleoside triphosphate hydrolases"/>
    <property type="match status" value="1"/>
</dbReference>
<comment type="caution">
    <text evidence="10">The sequence shown here is derived from an EMBL/GenBank/DDBJ whole genome shotgun (WGS) entry which is preliminary data.</text>
</comment>
<dbReference type="GO" id="GO:0005634">
    <property type="term" value="C:nucleus"/>
    <property type="evidence" value="ECO:0007669"/>
    <property type="project" value="UniProtKB-SubCell"/>
</dbReference>
<evidence type="ECO:0000313" key="11">
    <source>
        <dbReference type="Proteomes" id="UP001630127"/>
    </source>
</evidence>
<keyword evidence="4" id="KW-0227">DNA damage</keyword>
<dbReference type="PANTHER" id="PTHR12172">
    <property type="entry name" value="CELL CYCLE CHECKPOINT PROTEIN RAD17"/>
    <property type="match status" value="1"/>
</dbReference>
<accession>A0ABD2YCL0</accession>
<dbReference type="AlphaFoldDB" id="A0ABD2YCL0"/>